<dbReference type="Proteomes" id="UP000265520">
    <property type="component" value="Unassembled WGS sequence"/>
</dbReference>
<reference evidence="1 2" key="1">
    <citation type="journal article" date="2018" name="Front. Plant Sci.">
        <title>Red Clover (Trifolium pratense) and Zigzag Clover (T. medium) - A Picture of Genomic Similarities and Differences.</title>
        <authorList>
            <person name="Dluhosova J."/>
            <person name="Istvanek J."/>
            <person name="Nedelnik J."/>
            <person name="Repkova J."/>
        </authorList>
    </citation>
    <scope>NUCLEOTIDE SEQUENCE [LARGE SCALE GENOMIC DNA]</scope>
    <source>
        <strain evidence="2">cv. 10/8</strain>
        <tissue evidence="1">Leaf</tissue>
    </source>
</reference>
<accession>A0A392VSA4</accession>
<proteinExistence type="predicted"/>
<evidence type="ECO:0000313" key="1">
    <source>
        <dbReference type="EMBL" id="MCI91278.1"/>
    </source>
</evidence>
<protein>
    <submittedName>
        <fullName evidence="1">Uncharacterized protein</fullName>
    </submittedName>
</protein>
<comment type="caution">
    <text evidence="1">The sequence shown here is derived from an EMBL/GenBank/DDBJ whole genome shotgun (WGS) entry which is preliminary data.</text>
</comment>
<sequence>MARCASSARKGILVLVVAHCAREYRALRNVGKL</sequence>
<organism evidence="1 2">
    <name type="scientific">Trifolium medium</name>
    <dbReference type="NCBI Taxonomy" id="97028"/>
    <lineage>
        <taxon>Eukaryota</taxon>
        <taxon>Viridiplantae</taxon>
        <taxon>Streptophyta</taxon>
        <taxon>Embryophyta</taxon>
        <taxon>Tracheophyta</taxon>
        <taxon>Spermatophyta</taxon>
        <taxon>Magnoliopsida</taxon>
        <taxon>eudicotyledons</taxon>
        <taxon>Gunneridae</taxon>
        <taxon>Pentapetalae</taxon>
        <taxon>rosids</taxon>
        <taxon>fabids</taxon>
        <taxon>Fabales</taxon>
        <taxon>Fabaceae</taxon>
        <taxon>Papilionoideae</taxon>
        <taxon>50 kb inversion clade</taxon>
        <taxon>NPAAA clade</taxon>
        <taxon>Hologalegina</taxon>
        <taxon>IRL clade</taxon>
        <taxon>Trifolieae</taxon>
        <taxon>Trifolium</taxon>
    </lineage>
</organism>
<keyword evidence="2" id="KW-1185">Reference proteome</keyword>
<name>A0A392VSA4_9FABA</name>
<dbReference type="AlphaFoldDB" id="A0A392VSA4"/>
<evidence type="ECO:0000313" key="2">
    <source>
        <dbReference type="Proteomes" id="UP000265520"/>
    </source>
</evidence>
<dbReference type="EMBL" id="LXQA011267631">
    <property type="protein sequence ID" value="MCI91278.1"/>
    <property type="molecule type" value="Genomic_DNA"/>
</dbReference>